<dbReference type="OrthoDB" id="347976at2759"/>
<evidence type="ECO:0000313" key="2">
    <source>
        <dbReference type="RefSeq" id="XP_026191218.1"/>
    </source>
</evidence>
<evidence type="ECO:0000313" key="1">
    <source>
        <dbReference type="Proteomes" id="UP000515125"/>
    </source>
</evidence>
<reference evidence="2" key="1">
    <citation type="submission" date="2025-08" db="UniProtKB">
        <authorList>
            <consortium name="RefSeq"/>
        </authorList>
    </citation>
    <scope>IDENTIFICATION</scope>
</reference>
<gene>
    <name evidence="2" type="primary">LOC113146851</name>
</gene>
<accession>A0A6P6RTS2</accession>
<dbReference type="GeneID" id="113146851"/>
<organism evidence="1 2">
    <name type="scientific">Cyclospora cayetanensis</name>
    <dbReference type="NCBI Taxonomy" id="88456"/>
    <lineage>
        <taxon>Eukaryota</taxon>
        <taxon>Sar</taxon>
        <taxon>Alveolata</taxon>
        <taxon>Apicomplexa</taxon>
        <taxon>Conoidasida</taxon>
        <taxon>Coccidia</taxon>
        <taxon>Eucoccidiorida</taxon>
        <taxon>Eimeriorina</taxon>
        <taxon>Eimeriidae</taxon>
        <taxon>Cyclospora</taxon>
    </lineage>
</organism>
<protein>
    <submittedName>
        <fullName evidence="2">Uncharacterized protein LOC113146851</fullName>
    </submittedName>
</protein>
<keyword evidence="1" id="KW-1185">Reference proteome</keyword>
<dbReference type="Proteomes" id="UP000515125">
    <property type="component" value="Unplaced"/>
</dbReference>
<dbReference type="RefSeq" id="XP_026191218.1">
    <property type="nucleotide sequence ID" value="XM_026335433.1"/>
</dbReference>
<name>A0A6P6RTS2_9EIME</name>
<proteinExistence type="predicted"/>
<sequence length="236" mass="25723">MAAALIGLLNEAAGEYVEGLERSQLDFSGILTGKVLLRHLQLKKKAFEVLPLPVRPEFNYIGLVQLDLPVYSLGTAPILGELKDVLVLLSVESSGNWNAEDFLRHYHERKAAALAAGEYKALFSSLERGAWEAGVLGTLERARASPLDTQRYLLCWPVKLLRYPQPMAVLKDAELLLLSKDDAELASKAEKHSVALQPLSGELPAQAANACKVCLSAKVQCVVVSPCTLSRIYADV</sequence>
<dbReference type="AlphaFoldDB" id="A0A6P6RTS2"/>